<name>A0A150QK98_SORCE</name>
<dbReference type="Proteomes" id="UP000075604">
    <property type="component" value="Unassembled WGS sequence"/>
</dbReference>
<proteinExistence type="predicted"/>
<protein>
    <recommendedName>
        <fullName evidence="5">Polyhydroxyalkanoic acid synthase</fullName>
    </recommendedName>
</protein>
<evidence type="ECO:0000313" key="1">
    <source>
        <dbReference type="EMBL" id="KYF68389.1"/>
    </source>
</evidence>
<evidence type="ECO:0008006" key="5">
    <source>
        <dbReference type="Google" id="ProtNLM"/>
    </source>
</evidence>
<dbReference type="NCBIfam" id="TIGR02610">
    <property type="entry name" value="PHA_gran_rgn"/>
    <property type="match status" value="1"/>
</dbReference>
<accession>A0A150QK98</accession>
<dbReference type="EMBL" id="JEME01001280">
    <property type="protein sequence ID" value="KYG07580.1"/>
    <property type="molecule type" value="Genomic_DNA"/>
</dbReference>
<evidence type="ECO:0000313" key="4">
    <source>
        <dbReference type="Proteomes" id="UP000075604"/>
    </source>
</evidence>
<sequence length="98" mass="10820">MATIEIRRQHALTKDEAKKRAEDLARGMEDKLGIRWRWDGDLIRFDAPGGAAKGTTGLVRVEASAVQVDIDLPFLLKAMKGMVESKVNEKLDAVLSKA</sequence>
<reference evidence="3 4" key="1">
    <citation type="submission" date="2014-02" db="EMBL/GenBank/DDBJ databases">
        <title>The small core and large imbalanced accessory genome model reveals a collaborative survival strategy of Sorangium cellulosum strains in nature.</title>
        <authorList>
            <person name="Han K."/>
            <person name="Peng R."/>
            <person name="Blom J."/>
            <person name="Li Y.-Z."/>
        </authorList>
    </citation>
    <scope>NUCLEOTIDE SEQUENCE [LARGE SCALE GENOMIC DNA]</scope>
    <source>
        <strain evidence="2 3">So0007-03</strain>
        <strain evidence="1 4">So0157-18</strain>
    </source>
</reference>
<dbReference type="EMBL" id="JELX01000170">
    <property type="protein sequence ID" value="KYF68389.1"/>
    <property type="molecule type" value="Genomic_DNA"/>
</dbReference>
<dbReference type="Pfam" id="PF09650">
    <property type="entry name" value="PHA_gran_rgn"/>
    <property type="match status" value="1"/>
</dbReference>
<evidence type="ECO:0000313" key="2">
    <source>
        <dbReference type="EMBL" id="KYG07580.1"/>
    </source>
</evidence>
<evidence type="ECO:0000313" key="3">
    <source>
        <dbReference type="Proteomes" id="UP000075502"/>
    </source>
</evidence>
<gene>
    <name evidence="1" type="ORF">BE04_39765</name>
    <name evidence="2" type="ORF">BE21_28670</name>
</gene>
<dbReference type="Proteomes" id="UP000075502">
    <property type="component" value="Unassembled WGS sequence"/>
</dbReference>
<dbReference type="AlphaFoldDB" id="A0A150QK98"/>
<organism evidence="1 4">
    <name type="scientific">Sorangium cellulosum</name>
    <name type="common">Polyangium cellulosum</name>
    <dbReference type="NCBI Taxonomy" id="56"/>
    <lineage>
        <taxon>Bacteria</taxon>
        <taxon>Pseudomonadati</taxon>
        <taxon>Myxococcota</taxon>
        <taxon>Polyangia</taxon>
        <taxon>Polyangiales</taxon>
        <taxon>Polyangiaceae</taxon>
        <taxon>Sorangium</taxon>
    </lineage>
</organism>
<comment type="caution">
    <text evidence="1">The sequence shown here is derived from an EMBL/GenBank/DDBJ whole genome shotgun (WGS) entry which is preliminary data.</text>
</comment>
<dbReference type="InterPro" id="IPR013433">
    <property type="entry name" value="PHA_gran_rgn"/>
</dbReference>